<sequence>MNARRLPDFLLTLRFEMRRAFGVPGLLGAMALAAAAMTWSAIPTVDSQTRGLQDSARQARAAKARHPDDAGRGAAEVNSLGKLPALFSTFAESGNDIAVIFAQARESHLALGSAQYQTVTEPGATFTHYQVLFPVKDQYGTIRRFVASVLNSVPNAALQEIHVERPAVDGNVLEARIRFDLIYRTDRP</sequence>
<evidence type="ECO:0000256" key="1">
    <source>
        <dbReference type="SAM" id="MobiDB-lite"/>
    </source>
</evidence>
<organism evidence="3 4">
    <name type="scientific">Cupriavidus basilensis</name>
    <dbReference type="NCBI Taxonomy" id="68895"/>
    <lineage>
        <taxon>Bacteria</taxon>
        <taxon>Pseudomonadati</taxon>
        <taxon>Pseudomonadota</taxon>
        <taxon>Betaproteobacteria</taxon>
        <taxon>Burkholderiales</taxon>
        <taxon>Burkholderiaceae</taxon>
        <taxon>Cupriavidus</taxon>
    </lineage>
</organism>
<proteinExistence type="predicted"/>
<evidence type="ECO:0000256" key="2">
    <source>
        <dbReference type="SAM" id="Phobius"/>
    </source>
</evidence>
<keyword evidence="2" id="KW-0812">Transmembrane</keyword>
<keyword evidence="4" id="KW-1185">Reference proteome</keyword>
<feature type="transmembrane region" description="Helical" evidence="2">
    <location>
        <begin position="21"/>
        <end position="42"/>
    </location>
</feature>
<evidence type="ECO:0000313" key="3">
    <source>
        <dbReference type="EMBL" id="MDF3839570.1"/>
    </source>
</evidence>
<evidence type="ECO:0000313" key="4">
    <source>
        <dbReference type="Proteomes" id="UP001216674"/>
    </source>
</evidence>
<feature type="region of interest" description="Disordered" evidence="1">
    <location>
        <begin position="50"/>
        <end position="73"/>
    </location>
</feature>
<dbReference type="Proteomes" id="UP001216674">
    <property type="component" value="Unassembled WGS sequence"/>
</dbReference>
<protein>
    <recommendedName>
        <fullName evidence="5">Transmembrane protein</fullName>
    </recommendedName>
</protein>
<keyword evidence="2" id="KW-0472">Membrane</keyword>
<comment type="caution">
    <text evidence="3">The sequence shown here is derived from an EMBL/GenBank/DDBJ whole genome shotgun (WGS) entry which is preliminary data.</text>
</comment>
<keyword evidence="2" id="KW-1133">Transmembrane helix</keyword>
<reference evidence="3 4" key="1">
    <citation type="submission" date="2023-03" db="EMBL/GenBank/DDBJ databases">
        <title>Draft assemblies of triclosan tolerant bacteria isolated from returned activated sludge.</title>
        <authorList>
            <person name="Van Hamelsveld S."/>
        </authorList>
    </citation>
    <scope>NUCLEOTIDE SEQUENCE [LARGE SCALE GENOMIC DNA]</scope>
    <source>
        <strain evidence="3 4">GW210010_S58</strain>
    </source>
</reference>
<accession>A0ABT6B3W6</accession>
<name>A0ABT6B3W6_9BURK</name>
<gene>
    <name evidence="3" type="ORF">P3W85_42530</name>
</gene>
<dbReference type="EMBL" id="JARJLM010000688">
    <property type="protein sequence ID" value="MDF3839570.1"/>
    <property type="molecule type" value="Genomic_DNA"/>
</dbReference>
<dbReference type="RefSeq" id="WP_276269235.1">
    <property type="nucleotide sequence ID" value="NZ_JARJLM010000688.1"/>
</dbReference>
<evidence type="ECO:0008006" key="5">
    <source>
        <dbReference type="Google" id="ProtNLM"/>
    </source>
</evidence>